<evidence type="ECO:0000313" key="3">
    <source>
        <dbReference type="Proteomes" id="UP000032458"/>
    </source>
</evidence>
<protein>
    <submittedName>
        <fullName evidence="2">Transcriptional regulator</fullName>
    </submittedName>
</protein>
<gene>
    <name evidence="2" type="ORF">SNA_38590</name>
</gene>
<dbReference type="SMART" id="SM00530">
    <property type="entry name" value="HTH_XRE"/>
    <property type="match status" value="1"/>
</dbReference>
<evidence type="ECO:0000313" key="2">
    <source>
        <dbReference type="EMBL" id="KIZ13365.1"/>
    </source>
</evidence>
<name>A0A0D7CBV1_9ACTN</name>
<dbReference type="EMBL" id="JRKI01000063">
    <property type="protein sequence ID" value="KIZ13365.1"/>
    <property type="molecule type" value="Genomic_DNA"/>
</dbReference>
<dbReference type="Pfam" id="PF19054">
    <property type="entry name" value="DUF5753"/>
    <property type="match status" value="1"/>
</dbReference>
<dbReference type="Pfam" id="PF13560">
    <property type="entry name" value="HTH_31"/>
    <property type="match status" value="1"/>
</dbReference>
<dbReference type="Gene3D" id="1.10.260.40">
    <property type="entry name" value="lambda repressor-like DNA-binding domains"/>
    <property type="match status" value="1"/>
</dbReference>
<keyword evidence="3" id="KW-1185">Reference proteome</keyword>
<comment type="caution">
    <text evidence="2">The sequence shown here is derived from an EMBL/GenBank/DDBJ whole genome shotgun (WGS) entry which is preliminary data.</text>
</comment>
<dbReference type="InterPro" id="IPR043917">
    <property type="entry name" value="DUF5753"/>
</dbReference>
<proteinExistence type="predicted"/>
<dbReference type="PROSITE" id="PS50943">
    <property type="entry name" value="HTH_CROC1"/>
    <property type="match status" value="1"/>
</dbReference>
<accession>A0A0D7CBV1</accession>
<sequence>MADAKPTLMRRRLGLALRALRQRSALSLQEAAERLGMSGPPVLSKIENGKMRVQPAALDGYFTTYGVADERRKGEIRTLARMASSSRSANLFNQYRGAVRDPFADYLELEEVATHADWYASQLVPGLLQTPDYALAVVEGSGKWHTAREVRTFVELRMQRQQVLRRERPLEMWCILDEAALRRQMGGARVMAEQLRHLLETAEEVAGVNVQVLPFSTGAHTGIDGAFTVFRFDAGDPLVVVESLTTSQYLEEDAHVGRYDVTFNHLRARALDTVPSRDFIHKLIKEEA</sequence>
<evidence type="ECO:0000259" key="1">
    <source>
        <dbReference type="PROSITE" id="PS50943"/>
    </source>
</evidence>
<dbReference type="AlphaFoldDB" id="A0A0D7CBV1"/>
<dbReference type="SUPFAM" id="SSF47413">
    <property type="entry name" value="lambda repressor-like DNA-binding domains"/>
    <property type="match status" value="1"/>
</dbReference>
<reference evidence="2 3" key="1">
    <citation type="submission" date="2014-09" db="EMBL/GenBank/DDBJ databases">
        <title>Draft genome sequence of Streptomyces natalensis ATCC 27448, producer of the antifungal pimaricin.</title>
        <authorList>
            <person name="Mendes M.V."/>
            <person name="Beites T."/>
            <person name="Pires S."/>
            <person name="Santos C.L."/>
            <person name="Moradas-Ferreira P."/>
        </authorList>
    </citation>
    <scope>NUCLEOTIDE SEQUENCE [LARGE SCALE GENOMIC DNA]</scope>
    <source>
        <strain evidence="2 3">ATCC 27448</strain>
    </source>
</reference>
<feature type="domain" description="HTH cro/C1-type" evidence="1">
    <location>
        <begin position="17"/>
        <end position="71"/>
    </location>
</feature>
<dbReference type="PATRIC" id="fig|1240678.4.peg.8219"/>
<dbReference type="InterPro" id="IPR001387">
    <property type="entry name" value="Cro/C1-type_HTH"/>
</dbReference>
<dbReference type="RefSeq" id="WP_030069697.1">
    <property type="nucleotide sequence ID" value="NZ_JRKI01000063.1"/>
</dbReference>
<dbReference type="CDD" id="cd00093">
    <property type="entry name" value="HTH_XRE"/>
    <property type="match status" value="1"/>
</dbReference>
<dbReference type="InterPro" id="IPR010982">
    <property type="entry name" value="Lambda_DNA-bd_dom_sf"/>
</dbReference>
<dbReference type="Proteomes" id="UP000032458">
    <property type="component" value="Unassembled WGS sequence"/>
</dbReference>
<dbReference type="GO" id="GO:0003677">
    <property type="term" value="F:DNA binding"/>
    <property type="evidence" value="ECO:0007669"/>
    <property type="project" value="InterPro"/>
</dbReference>
<organism evidence="2 3">
    <name type="scientific">Streptomyces natalensis ATCC 27448</name>
    <dbReference type="NCBI Taxonomy" id="1240678"/>
    <lineage>
        <taxon>Bacteria</taxon>
        <taxon>Bacillati</taxon>
        <taxon>Actinomycetota</taxon>
        <taxon>Actinomycetes</taxon>
        <taxon>Kitasatosporales</taxon>
        <taxon>Streptomycetaceae</taxon>
        <taxon>Streptomyces</taxon>
    </lineage>
</organism>